<dbReference type="EMBL" id="AP022613">
    <property type="protein sequence ID" value="BBZ39412.1"/>
    <property type="molecule type" value="Genomic_DNA"/>
</dbReference>
<accession>A0A1X1THP2</accession>
<dbReference type="PANTHER" id="PTHR43798:SF5">
    <property type="entry name" value="MONOACYLGLYCEROL LIPASE ABHD6"/>
    <property type="match status" value="1"/>
</dbReference>
<dbReference type="PRINTS" id="PR00111">
    <property type="entry name" value="ABHYDROLASE"/>
</dbReference>
<dbReference type="PANTHER" id="PTHR43798">
    <property type="entry name" value="MONOACYLGLYCEROL LIPASE"/>
    <property type="match status" value="1"/>
</dbReference>
<proteinExistence type="predicted"/>
<organism evidence="1 2">
    <name type="scientific">Mycobacterium conspicuum</name>
    <dbReference type="NCBI Taxonomy" id="44010"/>
    <lineage>
        <taxon>Bacteria</taxon>
        <taxon>Bacillati</taxon>
        <taxon>Actinomycetota</taxon>
        <taxon>Actinomycetes</taxon>
        <taxon>Mycobacteriales</taxon>
        <taxon>Mycobacteriaceae</taxon>
        <taxon>Mycobacterium</taxon>
    </lineage>
</organism>
<dbReference type="AlphaFoldDB" id="A0A1X1THP2"/>
<dbReference type="STRING" id="44010.AWC00_08020"/>
<dbReference type="Gene3D" id="3.40.50.1820">
    <property type="entry name" value="alpha/beta hydrolase"/>
    <property type="match status" value="1"/>
</dbReference>
<dbReference type="RefSeq" id="WP_085232139.1">
    <property type="nucleotide sequence ID" value="NZ_AP022613.1"/>
</dbReference>
<dbReference type="SUPFAM" id="SSF53474">
    <property type="entry name" value="alpha/beta-Hydrolases"/>
    <property type="match status" value="1"/>
</dbReference>
<dbReference type="GO" id="GO:0004601">
    <property type="term" value="F:peroxidase activity"/>
    <property type="evidence" value="ECO:0007669"/>
    <property type="project" value="UniProtKB-KW"/>
</dbReference>
<sequence length="280" mass="30023">MTSYESVRSSTALGANGISYRYRRVGNPAARPLVLLQHFRGNLDNWDPALLDALAGSREVVAFDNVGVGGSTGRVPPSVTQMAHDAISFITAVGLDRVDILGYSLGGFVAQEITLIRPDLVERMVLAATAPQGAPGMHGWVGDIIDAVGSEHTTGDQLLHAFFTDSAASRAAGGEFLGRIFARAEGRDEATDWATRQAHYDAVVQWGVPNHSMLERLAAISQPVLVANGDSDRMILPRYSHLSVSLLPNATIKIYPDAAHGFLFQHHSAFADDVCGFLDT</sequence>
<keyword evidence="1" id="KW-0575">Peroxidase</keyword>
<evidence type="ECO:0000313" key="1">
    <source>
        <dbReference type="EMBL" id="BBZ39412.1"/>
    </source>
</evidence>
<dbReference type="OrthoDB" id="7958481at2"/>
<dbReference type="Pfam" id="PF00561">
    <property type="entry name" value="Abhydrolase_1"/>
    <property type="match status" value="1"/>
</dbReference>
<dbReference type="InterPro" id="IPR000073">
    <property type="entry name" value="AB_hydrolase_1"/>
</dbReference>
<dbReference type="InterPro" id="IPR029058">
    <property type="entry name" value="AB_hydrolase_fold"/>
</dbReference>
<evidence type="ECO:0000313" key="2">
    <source>
        <dbReference type="Proteomes" id="UP000467385"/>
    </source>
</evidence>
<dbReference type="Proteomes" id="UP000467385">
    <property type="component" value="Chromosome"/>
</dbReference>
<dbReference type="GO" id="GO:0016020">
    <property type="term" value="C:membrane"/>
    <property type="evidence" value="ECO:0007669"/>
    <property type="project" value="TreeGrafter"/>
</dbReference>
<dbReference type="InterPro" id="IPR050266">
    <property type="entry name" value="AB_hydrolase_sf"/>
</dbReference>
<reference evidence="1 2" key="1">
    <citation type="journal article" date="2019" name="Emerg. Microbes Infect.">
        <title>Comprehensive subspecies identification of 175 nontuberculous mycobacteria species based on 7547 genomic profiles.</title>
        <authorList>
            <person name="Matsumoto Y."/>
            <person name="Kinjo T."/>
            <person name="Motooka D."/>
            <person name="Nabeya D."/>
            <person name="Jung N."/>
            <person name="Uechi K."/>
            <person name="Horii T."/>
            <person name="Iida T."/>
            <person name="Fujita J."/>
            <person name="Nakamura S."/>
        </authorList>
    </citation>
    <scope>NUCLEOTIDE SEQUENCE [LARGE SCALE GENOMIC DNA]</scope>
    <source>
        <strain evidence="1 2">JCM 14738</strain>
    </source>
</reference>
<dbReference type="GO" id="GO:0047372">
    <property type="term" value="F:monoacylglycerol lipase activity"/>
    <property type="evidence" value="ECO:0007669"/>
    <property type="project" value="TreeGrafter"/>
</dbReference>
<keyword evidence="1" id="KW-0560">Oxidoreductase</keyword>
<protein>
    <submittedName>
        <fullName evidence="1">Peroxidase</fullName>
    </submittedName>
</protein>
<gene>
    <name evidence="1" type="ORF">MCNS_24750</name>
</gene>
<name>A0A1X1THP2_9MYCO</name>
<dbReference type="GO" id="GO:0046464">
    <property type="term" value="P:acylglycerol catabolic process"/>
    <property type="evidence" value="ECO:0007669"/>
    <property type="project" value="TreeGrafter"/>
</dbReference>
<keyword evidence="2" id="KW-1185">Reference proteome</keyword>